<name>A0A1W7D3R7_9ACTN</name>
<accession>A0A1W7D3R7</accession>
<evidence type="ECO:0000256" key="2">
    <source>
        <dbReference type="SAM" id="Phobius"/>
    </source>
</evidence>
<dbReference type="EMBL" id="CP021121">
    <property type="protein sequence ID" value="ARQ71656.1"/>
    <property type="molecule type" value="Genomic_DNA"/>
</dbReference>
<dbReference type="Proteomes" id="UP000194218">
    <property type="component" value="Chromosome"/>
</dbReference>
<evidence type="ECO:0000313" key="3">
    <source>
        <dbReference type="EMBL" id="ARQ71656.1"/>
    </source>
</evidence>
<keyword evidence="2" id="KW-0812">Transmembrane</keyword>
<keyword evidence="2" id="KW-0472">Membrane</keyword>
<dbReference type="AlphaFoldDB" id="A0A1W7D3R7"/>
<evidence type="ECO:0000313" key="4">
    <source>
        <dbReference type="Proteomes" id="UP000194218"/>
    </source>
</evidence>
<feature type="compositionally biased region" description="Pro residues" evidence="1">
    <location>
        <begin position="10"/>
        <end position="81"/>
    </location>
</feature>
<sequence length="347" mass="35573">MNTERGPRSSPLPPLTPPAVPPRRPAPPRAARPPRPAAPPHPAAPPRPAAAPRSAPRPPAHPPAAGEPPPVPPHAPPPAPAARPRRRAGALLRAATAHASSRLAAALVLGVLGTGLLGGAAAGTWLAGGDDRTAAEIAFDARRGLWREVPVDDLFPPEITGEGAGPGGADRRWVRVAVAPDGTCAEAFDPLLSEVLAAVGCHRLLRATYTDETETSVTTVGLLFTEADADAMAALDARLTDEELAARPDLLPLPYAAPGTAAEDFGPRQRASWTIGVVPGLPVVAWGVSGFADGRVSDTPEPAAAATAEGHDSTAALAGLGHDARGLTGHVEERLVTTAERYAQEPR</sequence>
<keyword evidence="4" id="KW-1185">Reference proteome</keyword>
<feature type="transmembrane region" description="Helical" evidence="2">
    <location>
        <begin position="103"/>
        <end position="127"/>
    </location>
</feature>
<proteinExistence type="predicted"/>
<feature type="region of interest" description="Disordered" evidence="1">
    <location>
        <begin position="1"/>
        <end position="93"/>
    </location>
</feature>
<protein>
    <submittedName>
        <fullName evidence="3">Uncharacterized protein</fullName>
    </submittedName>
</protein>
<reference evidence="3 4" key="1">
    <citation type="submission" date="2017-05" db="EMBL/GenBank/DDBJ databases">
        <title>Complete genome sequence of Streptomyces sp. SCSIO 03032 revealed the diverse biosynthetic pathways for its bioactive secondary metabolites.</title>
        <authorList>
            <person name="Ma L."/>
            <person name="Zhu Y."/>
            <person name="Zhang W."/>
            <person name="Zhang G."/>
            <person name="Tian X."/>
            <person name="Zhang S."/>
            <person name="Zhang C."/>
        </authorList>
    </citation>
    <scope>NUCLEOTIDE SEQUENCE [LARGE SCALE GENOMIC DNA]</scope>
    <source>
        <strain evidence="3 4">SCSIO 03032</strain>
    </source>
</reference>
<keyword evidence="2" id="KW-1133">Transmembrane helix</keyword>
<organism evidence="3 4">
    <name type="scientific">Streptomyces marincola</name>
    <dbReference type="NCBI Taxonomy" id="2878388"/>
    <lineage>
        <taxon>Bacteria</taxon>
        <taxon>Bacillati</taxon>
        <taxon>Actinomycetota</taxon>
        <taxon>Actinomycetes</taxon>
        <taxon>Kitasatosporales</taxon>
        <taxon>Streptomycetaceae</taxon>
        <taxon>Streptomyces</taxon>
    </lineage>
</organism>
<gene>
    <name evidence="3" type="ORF">CAG99_25020</name>
</gene>
<dbReference type="KEGG" id="smao:CAG99_25020"/>
<evidence type="ECO:0000256" key="1">
    <source>
        <dbReference type="SAM" id="MobiDB-lite"/>
    </source>
</evidence>